<name>A0A2Z6Q3C7_9GLOM</name>
<comment type="caution">
    <text evidence="1">The sequence shown here is derived from an EMBL/GenBank/DDBJ whole genome shotgun (WGS) entry which is preliminary data.</text>
</comment>
<accession>A0A2Z6Q3C7</accession>
<dbReference type="SMART" id="SM00671">
    <property type="entry name" value="SEL1"/>
    <property type="match status" value="6"/>
</dbReference>
<dbReference type="PANTHER" id="PTHR43628:SF1">
    <property type="entry name" value="CHITIN SYNTHASE REGULATORY FACTOR 2-RELATED"/>
    <property type="match status" value="1"/>
</dbReference>
<evidence type="ECO:0000313" key="1">
    <source>
        <dbReference type="EMBL" id="GBB84025.1"/>
    </source>
</evidence>
<protein>
    <submittedName>
        <fullName evidence="1">Uncharacterized protein</fullName>
    </submittedName>
</protein>
<dbReference type="InterPro" id="IPR006597">
    <property type="entry name" value="Sel1-like"/>
</dbReference>
<evidence type="ECO:0000313" key="2">
    <source>
        <dbReference type="Proteomes" id="UP000247702"/>
    </source>
</evidence>
<dbReference type="Pfam" id="PF08238">
    <property type="entry name" value="Sel1"/>
    <property type="match status" value="6"/>
</dbReference>
<dbReference type="InterPro" id="IPR011990">
    <property type="entry name" value="TPR-like_helical_dom_sf"/>
</dbReference>
<reference evidence="1 2" key="1">
    <citation type="submission" date="2017-11" db="EMBL/GenBank/DDBJ databases">
        <title>The genome of Rhizophagus clarus HR1 reveals common genetic basis of auxotrophy among arbuscular mycorrhizal fungi.</title>
        <authorList>
            <person name="Kobayashi Y."/>
        </authorList>
    </citation>
    <scope>NUCLEOTIDE SEQUENCE [LARGE SCALE GENOMIC DNA]</scope>
    <source>
        <strain evidence="1 2">HR1</strain>
    </source>
</reference>
<dbReference type="AlphaFoldDB" id="A0A2Z6Q3C7"/>
<gene>
    <name evidence="1" type="ORF">RclHR1_10670007</name>
</gene>
<dbReference type="EMBL" id="BEXD01000077">
    <property type="protein sequence ID" value="GBB84025.1"/>
    <property type="molecule type" value="Genomic_DNA"/>
</dbReference>
<keyword evidence="2" id="KW-1185">Reference proteome</keyword>
<proteinExistence type="predicted"/>
<dbReference type="SUPFAM" id="SSF81901">
    <property type="entry name" value="HCP-like"/>
    <property type="match status" value="1"/>
</dbReference>
<dbReference type="PANTHER" id="PTHR43628">
    <property type="entry name" value="ACTIVATOR OF C KINASE PROTEIN 1-RELATED"/>
    <property type="match status" value="1"/>
</dbReference>
<organism evidence="1 2">
    <name type="scientific">Rhizophagus clarus</name>
    <dbReference type="NCBI Taxonomy" id="94130"/>
    <lineage>
        <taxon>Eukaryota</taxon>
        <taxon>Fungi</taxon>
        <taxon>Fungi incertae sedis</taxon>
        <taxon>Mucoromycota</taxon>
        <taxon>Glomeromycotina</taxon>
        <taxon>Glomeromycetes</taxon>
        <taxon>Glomerales</taxon>
        <taxon>Glomeraceae</taxon>
        <taxon>Rhizophagus</taxon>
    </lineage>
</organism>
<dbReference type="InterPro" id="IPR052945">
    <property type="entry name" value="Mitotic_Regulator"/>
</dbReference>
<sequence length="328" mass="37701">MAQIRAGFYEPGLQRLTQINKNFFKVNILEIEPTTQDIKENIFEEDLSILIDKLAELYFEETNKGKEGRVRKQFVLKYFNNHNINLQEIYEWLLNNMTYSNSIFLLGYFNYHGIGIEINMQNAFKLYQKAAELGNFAVQYDLANMYIDGEGTDKDYGKAFEISNKLVEEKYACGINLLGFCYEYNIGTNINEQKAFELYQKAADLGNIFGMFNLGCCYKNGFGTDVNKKKAFELFKMAAGLGNLHAIHSLASCYKNGLGTDVNKNKAFELFQKAANFGYNIAQQNLARMYEKGYGTNKNIDKAIYWYKKSAKQGNKYSQNKLLQLLVV</sequence>
<dbReference type="Proteomes" id="UP000247702">
    <property type="component" value="Unassembled WGS sequence"/>
</dbReference>
<dbReference type="Gene3D" id="1.25.40.10">
    <property type="entry name" value="Tetratricopeptide repeat domain"/>
    <property type="match status" value="2"/>
</dbReference>